<comment type="caution">
    <text evidence="11">The sequence shown here is derived from an EMBL/GenBank/DDBJ whole genome shotgun (WGS) entry which is preliminary data.</text>
</comment>
<feature type="domain" description="ABC transporter" evidence="10">
    <location>
        <begin position="6"/>
        <end position="246"/>
    </location>
</feature>
<dbReference type="InterPro" id="IPR017871">
    <property type="entry name" value="ABC_transporter-like_CS"/>
</dbReference>
<feature type="transmembrane region" description="Helical" evidence="9">
    <location>
        <begin position="472"/>
        <end position="492"/>
    </location>
</feature>
<keyword evidence="3" id="KW-0813">Transport</keyword>
<dbReference type="GO" id="GO:0016887">
    <property type="term" value="F:ATP hydrolysis activity"/>
    <property type="evidence" value="ECO:0007669"/>
    <property type="project" value="InterPro"/>
</dbReference>
<protein>
    <recommendedName>
        <fullName evidence="10">ABC transporter domain-containing protein</fullName>
    </recommendedName>
</protein>
<dbReference type="InterPro" id="IPR003439">
    <property type="entry name" value="ABC_transporter-like_ATP-bd"/>
</dbReference>
<gene>
    <name evidence="11" type="ORF">MG3_03946</name>
</gene>
<dbReference type="CDD" id="cd03213">
    <property type="entry name" value="ABCG_EPDR"/>
    <property type="match status" value="1"/>
</dbReference>
<evidence type="ECO:0000256" key="9">
    <source>
        <dbReference type="SAM" id="Phobius"/>
    </source>
</evidence>
<feature type="transmembrane region" description="Helical" evidence="9">
    <location>
        <begin position="319"/>
        <end position="340"/>
    </location>
</feature>
<evidence type="ECO:0000313" key="11">
    <source>
        <dbReference type="EMBL" id="KGR09188.1"/>
    </source>
</evidence>
<dbReference type="Pfam" id="PF00005">
    <property type="entry name" value="ABC_tran"/>
    <property type="match status" value="1"/>
</dbReference>
<dbReference type="GO" id="GO:0016020">
    <property type="term" value="C:membrane"/>
    <property type="evidence" value="ECO:0007669"/>
    <property type="project" value="UniProtKB-SubCell"/>
</dbReference>
<dbReference type="SMART" id="SM00382">
    <property type="entry name" value="AAA"/>
    <property type="match status" value="1"/>
</dbReference>
<reference evidence="11 12" key="1">
    <citation type="submission" date="2013-12" db="EMBL/GenBank/DDBJ databases">
        <title>The Genome Sequence of Candida albicans P78048.</title>
        <authorList>
            <consortium name="The Broad Institute Genome Sequencing Platform"/>
            <consortium name="The Broad Institute Genome Sequencing Center for Infectious Disease"/>
            <person name="Cuomo C."/>
            <person name="Bennett R."/>
            <person name="Hirakawa M."/>
            <person name="Noverr M."/>
            <person name="Mitchell A."/>
            <person name="Young S.K."/>
            <person name="Zeng Q."/>
            <person name="Gargeya S."/>
            <person name="Fitzgerald M."/>
            <person name="Abouelleil A."/>
            <person name="Alvarado L."/>
            <person name="Berlin A.M."/>
            <person name="Chapman S.B."/>
            <person name="Dewar J."/>
            <person name="Goldberg J."/>
            <person name="Griggs A."/>
            <person name="Gujja S."/>
            <person name="Hansen M."/>
            <person name="Howarth C."/>
            <person name="Imamovic A."/>
            <person name="Larimer J."/>
            <person name="McCowan C."/>
            <person name="Murphy C."/>
            <person name="Pearson M."/>
            <person name="Priest M."/>
            <person name="Roberts A."/>
            <person name="Saif S."/>
            <person name="Shea T."/>
            <person name="Sykes S."/>
            <person name="Wortman J."/>
            <person name="Nusbaum C."/>
            <person name="Birren B."/>
        </authorList>
    </citation>
    <scope>NUCLEOTIDE SEQUENCE [LARGE SCALE GENOMIC DNA]</scope>
    <source>
        <strain evidence="11 12">P78048</strain>
    </source>
</reference>
<dbReference type="Proteomes" id="UP000030161">
    <property type="component" value="Unassembled WGS sequence"/>
</dbReference>
<evidence type="ECO:0000256" key="4">
    <source>
        <dbReference type="ARBA" id="ARBA00022692"/>
    </source>
</evidence>
<evidence type="ECO:0000313" key="12">
    <source>
        <dbReference type="Proteomes" id="UP000030161"/>
    </source>
</evidence>
<dbReference type="GO" id="GO:0005524">
    <property type="term" value="F:ATP binding"/>
    <property type="evidence" value="ECO:0007669"/>
    <property type="project" value="UniProtKB-KW"/>
</dbReference>
<keyword evidence="7 9" id="KW-1133">Transmembrane helix</keyword>
<keyword evidence="8 9" id="KW-0472">Membrane</keyword>
<dbReference type="SMR" id="A0AB34PS95"/>
<sequence length="579" mass="64681">MSVETYSWSNISLTLQNGKTILDDIYGSVSAGEMLAIMGPSGCGKSTLLNVLAYRTSPRSSTLEGGIFINNERATLNKIKQLSSYVEQEDSLIGSLTVSETVDYSAQFAGIDKAHKKELVSKTIKSLGLEGQAMSKIGTPIQKGISGGQKRRVSIASQIITSPSILFLDEPTSGLDSVASREVISTIKKIAKRENMVIICSIHQPSTYTFELFDKVMFLSKGRTVYNGAVSNVVKYFNSIGHTMPPYINPAEYVLDLINTDFQGDSSVLDDLVSKWNSGDVHKVGTESVQLTEATTINEMQNILILIARSLTKARRDILTYYVRLVMYLGLAILMGTVWLRLQNGQKNIQPFINAIFFSGAFMSFMSVAYIPSYLEDIQSYKKERMNGLYGPLAFSLANFLVGLPFLFLIAAVFSVITFFMVNFHQTASGFWYYLMWLFLDLVAAESMTTFIASVFPNFVVSLAITAFANGLWMAVGGFLVPSNILNVFWYYTFYWIDYQRYVFQGMIFNEFTNREFRCGDGCHCMYDSPLASQCKISGKAVLESLGYGNYDKGLWIGVLIALVFVYRFATYIVLKLRK</sequence>
<dbReference type="Pfam" id="PF01061">
    <property type="entry name" value="ABC2_membrane"/>
    <property type="match status" value="1"/>
</dbReference>
<dbReference type="InterPro" id="IPR027417">
    <property type="entry name" value="P-loop_NTPase"/>
</dbReference>
<keyword evidence="6" id="KW-0067">ATP-binding</keyword>
<organism evidence="11 12">
    <name type="scientific">Candida albicans P78048</name>
    <dbReference type="NCBI Taxonomy" id="1094989"/>
    <lineage>
        <taxon>Eukaryota</taxon>
        <taxon>Fungi</taxon>
        <taxon>Dikarya</taxon>
        <taxon>Ascomycota</taxon>
        <taxon>Saccharomycotina</taxon>
        <taxon>Pichiomycetes</taxon>
        <taxon>Debaryomycetaceae</taxon>
        <taxon>Candida/Lodderomyces clade</taxon>
        <taxon>Candida</taxon>
    </lineage>
</organism>
<name>A0AB34PS95_CANAX</name>
<dbReference type="InterPro" id="IPR003593">
    <property type="entry name" value="AAA+_ATPase"/>
</dbReference>
<dbReference type="EMBL" id="AJIX01000027">
    <property type="protein sequence ID" value="KGR09188.1"/>
    <property type="molecule type" value="Genomic_DNA"/>
</dbReference>
<evidence type="ECO:0000256" key="5">
    <source>
        <dbReference type="ARBA" id="ARBA00022741"/>
    </source>
</evidence>
<dbReference type="PROSITE" id="PS50893">
    <property type="entry name" value="ABC_TRANSPORTER_2"/>
    <property type="match status" value="1"/>
</dbReference>
<feature type="transmembrane region" description="Helical" evidence="9">
    <location>
        <begin position="434"/>
        <end position="460"/>
    </location>
</feature>
<dbReference type="FunFam" id="3.40.50.300:FF:001305">
    <property type="entry name" value="ABCG transporter ABC superfamily"/>
    <property type="match status" value="1"/>
</dbReference>
<dbReference type="InterPro" id="IPR013525">
    <property type="entry name" value="ABC2_TM"/>
</dbReference>
<evidence type="ECO:0000256" key="1">
    <source>
        <dbReference type="ARBA" id="ARBA00004141"/>
    </source>
</evidence>
<keyword evidence="5" id="KW-0547">Nucleotide-binding</keyword>
<evidence type="ECO:0000256" key="8">
    <source>
        <dbReference type="ARBA" id="ARBA00023136"/>
    </source>
</evidence>
<dbReference type="InterPro" id="IPR043926">
    <property type="entry name" value="ABCG_dom"/>
</dbReference>
<dbReference type="PANTHER" id="PTHR48042">
    <property type="entry name" value="ABC TRANSPORTER G FAMILY MEMBER 11"/>
    <property type="match status" value="1"/>
</dbReference>
<comment type="subcellular location">
    <subcellularLocation>
        <location evidence="1">Membrane</location>
        <topology evidence="1">Multi-pass membrane protein</topology>
    </subcellularLocation>
</comment>
<evidence type="ECO:0000256" key="3">
    <source>
        <dbReference type="ARBA" id="ARBA00022448"/>
    </source>
</evidence>
<dbReference type="Gene3D" id="3.40.50.300">
    <property type="entry name" value="P-loop containing nucleotide triphosphate hydrolases"/>
    <property type="match status" value="1"/>
</dbReference>
<dbReference type="Pfam" id="PF19055">
    <property type="entry name" value="ABC2_membrane_7"/>
    <property type="match status" value="1"/>
</dbReference>
<feature type="transmembrane region" description="Helical" evidence="9">
    <location>
        <begin position="555"/>
        <end position="575"/>
    </location>
</feature>
<evidence type="ECO:0000256" key="2">
    <source>
        <dbReference type="ARBA" id="ARBA00005814"/>
    </source>
</evidence>
<dbReference type="PANTHER" id="PTHR48042:SF11">
    <property type="entry name" value="ABC TRANSPORTER G FAMILY MEMBER 11"/>
    <property type="match status" value="1"/>
</dbReference>
<comment type="similarity">
    <text evidence="2">Belongs to the ABC transporter superfamily. ABCG family. Eye pigment precursor importer (TC 3.A.1.204) subfamily.</text>
</comment>
<proteinExistence type="inferred from homology"/>
<dbReference type="SUPFAM" id="SSF52540">
    <property type="entry name" value="P-loop containing nucleoside triphosphate hydrolases"/>
    <property type="match status" value="1"/>
</dbReference>
<accession>A0AB34PS95</accession>
<feature type="transmembrane region" description="Helical" evidence="9">
    <location>
        <begin position="393"/>
        <end position="422"/>
    </location>
</feature>
<dbReference type="PROSITE" id="PS00211">
    <property type="entry name" value="ABC_TRANSPORTER_1"/>
    <property type="match status" value="1"/>
</dbReference>
<dbReference type="InterPro" id="IPR052215">
    <property type="entry name" value="Plant_ABCG"/>
</dbReference>
<evidence type="ECO:0000259" key="10">
    <source>
        <dbReference type="PROSITE" id="PS50893"/>
    </source>
</evidence>
<dbReference type="AlphaFoldDB" id="A0AB34PS95"/>
<evidence type="ECO:0000256" key="7">
    <source>
        <dbReference type="ARBA" id="ARBA00022989"/>
    </source>
</evidence>
<keyword evidence="4 9" id="KW-0812">Transmembrane</keyword>
<feature type="transmembrane region" description="Helical" evidence="9">
    <location>
        <begin position="352"/>
        <end position="372"/>
    </location>
</feature>
<evidence type="ECO:0000256" key="6">
    <source>
        <dbReference type="ARBA" id="ARBA00022840"/>
    </source>
</evidence>
<dbReference type="GO" id="GO:0140359">
    <property type="term" value="F:ABC-type transporter activity"/>
    <property type="evidence" value="ECO:0007669"/>
    <property type="project" value="InterPro"/>
</dbReference>